<dbReference type="Gene3D" id="3.40.30.10">
    <property type="entry name" value="Glutaredoxin"/>
    <property type="match status" value="1"/>
</dbReference>
<reference evidence="2 3" key="1">
    <citation type="submission" date="2018-06" db="EMBL/GenBank/DDBJ databases">
        <authorList>
            <consortium name="Pathogen Informatics"/>
            <person name="Doyle S."/>
        </authorList>
    </citation>
    <scope>NUCLEOTIDE SEQUENCE [LARGE SCALE GENOMIC DNA]</scope>
    <source>
        <strain evidence="2 3">NCTC10638</strain>
    </source>
</reference>
<dbReference type="InterPro" id="IPR036249">
    <property type="entry name" value="Thioredoxin-like_sf"/>
</dbReference>
<protein>
    <submittedName>
        <fullName evidence="2">Thiol:disulfide interchange protein DsbC</fullName>
    </submittedName>
</protein>
<evidence type="ECO:0000313" key="2">
    <source>
        <dbReference type="EMBL" id="STY61469.1"/>
    </source>
</evidence>
<evidence type="ECO:0000259" key="1">
    <source>
        <dbReference type="Pfam" id="PF13098"/>
    </source>
</evidence>
<dbReference type="InterPro" id="IPR051470">
    <property type="entry name" value="Thiol:disulfide_interchange"/>
</dbReference>
<dbReference type="AlphaFoldDB" id="A0A378N1M1"/>
<proteinExistence type="predicted"/>
<evidence type="ECO:0000313" key="3">
    <source>
        <dbReference type="Proteomes" id="UP000254802"/>
    </source>
</evidence>
<organism evidence="2 3">
    <name type="scientific">Mannheimia haemolytica</name>
    <name type="common">Pasteurella haemolytica</name>
    <dbReference type="NCBI Taxonomy" id="75985"/>
    <lineage>
        <taxon>Bacteria</taxon>
        <taxon>Pseudomonadati</taxon>
        <taxon>Pseudomonadota</taxon>
        <taxon>Gammaproteobacteria</taxon>
        <taxon>Pasteurellales</taxon>
        <taxon>Pasteurellaceae</taxon>
        <taxon>Mannheimia</taxon>
    </lineage>
</organism>
<dbReference type="PANTHER" id="PTHR35272:SF3">
    <property type="entry name" value="THIOL:DISULFIDE INTERCHANGE PROTEIN DSBC"/>
    <property type="match status" value="1"/>
</dbReference>
<dbReference type="PANTHER" id="PTHR35272">
    <property type="entry name" value="THIOL:DISULFIDE INTERCHANGE PROTEIN DSBC-RELATED"/>
    <property type="match status" value="1"/>
</dbReference>
<dbReference type="InterPro" id="IPR012336">
    <property type="entry name" value="Thioredoxin-like_fold"/>
</dbReference>
<dbReference type="EMBL" id="UGPN01000002">
    <property type="protein sequence ID" value="STY61469.1"/>
    <property type="molecule type" value="Genomic_DNA"/>
</dbReference>
<dbReference type="Proteomes" id="UP000254802">
    <property type="component" value="Unassembled WGS sequence"/>
</dbReference>
<accession>A0A378N1M1</accession>
<feature type="domain" description="Thioredoxin-like fold" evidence="1">
    <location>
        <begin position="28"/>
        <end position="62"/>
    </location>
</feature>
<name>A0A378N1M1_MANHA</name>
<dbReference type="SUPFAM" id="SSF52833">
    <property type="entry name" value="Thioredoxin-like"/>
    <property type="match status" value="1"/>
</dbReference>
<gene>
    <name evidence="2" type="primary">dsbC_2</name>
    <name evidence="2" type="ORF">NCTC10638_02686</name>
</gene>
<sequence length="90" mass="10655">MVKRLILLIKDCLAELNSYTNEMIVYPAKNEKHVITVFMDITCHYCHLLHTKIKEYNDLGITIRYLAFPRGGMNTKQQNKWKLFGHQQTK</sequence>
<dbReference type="Pfam" id="PF13098">
    <property type="entry name" value="Thioredoxin_2"/>
    <property type="match status" value="1"/>
</dbReference>